<dbReference type="STRING" id="927083.DB32_005621"/>
<dbReference type="AlphaFoldDB" id="A0A0F6YLL4"/>
<dbReference type="GO" id="GO:0005737">
    <property type="term" value="C:cytoplasm"/>
    <property type="evidence" value="ECO:0007669"/>
    <property type="project" value="UniProtKB-SubCell"/>
</dbReference>
<keyword evidence="6 14" id="KW-0489">Methyltransferase</keyword>
<evidence type="ECO:0000256" key="9">
    <source>
        <dbReference type="ARBA" id="ARBA00022723"/>
    </source>
</evidence>
<dbReference type="Proteomes" id="UP000034883">
    <property type="component" value="Chromosome"/>
</dbReference>
<evidence type="ECO:0000259" key="13">
    <source>
        <dbReference type="PROSITE" id="PS51918"/>
    </source>
</evidence>
<evidence type="ECO:0000256" key="4">
    <source>
        <dbReference type="ARBA" id="ARBA00022485"/>
    </source>
</evidence>
<dbReference type="PIRSF" id="PIRSF006004">
    <property type="entry name" value="CHP00048"/>
    <property type="match status" value="1"/>
</dbReference>
<sequence>MLGEETRSGRPHLFGMRPTDLAAFLRERGVVCTDAEARRLQAHVVSHGRDDLATIARPVPKRMREAIDAMLDRAPLELVDRVRDEDDGFVKYLFRHPDGALTEAVRIPLHQPGRFTLCLSSQVGCAMKCVFCATGKLGLTRNLRAWEMVAAFCAVRDDLARERPDARISGAVFMGQGEPFHNYDEVIRAAQVLSDPCGGRITQEAITISTVGLVPQILRYAREGHAFRLIVSLTSAIPEKRVRLLPVAGRFAMDDLVAALREVHTAIGKRVTVAWVLMGGVNHGDDEIEALRARFSDLPLRVNLIDLNRWAEDEDGMRRATDDERHELVAKLHAMGIATQRRYSGGRNKHAACGMLAAQHAESMPQPPPEAPFYGDS</sequence>
<keyword evidence="5" id="KW-0963">Cytoplasm</keyword>
<protein>
    <submittedName>
        <fullName evidence="14">Ribosomal RNA large subunit methyltransferase N</fullName>
    </submittedName>
</protein>
<evidence type="ECO:0000313" key="14">
    <source>
        <dbReference type="EMBL" id="AKF08472.1"/>
    </source>
</evidence>
<dbReference type="SFLD" id="SFLDF00275">
    <property type="entry name" value="adenosine_C2_methyltransferase"/>
    <property type="match status" value="1"/>
</dbReference>
<dbReference type="GO" id="GO:0008173">
    <property type="term" value="F:RNA methyltransferase activity"/>
    <property type="evidence" value="ECO:0007669"/>
    <property type="project" value="InterPro"/>
</dbReference>
<evidence type="ECO:0000256" key="6">
    <source>
        <dbReference type="ARBA" id="ARBA00022603"/>
    </source>
</evidence>
<dbReference type="EMBL" id="CP011125">
    <property type="protein sequence ID" value="AKF08472.1"/>
    <property type="molecule type" value="Genomic_DNA"/>
</dbReference>
<dbReference type="PANTHER" id="PTHR30544:SF5">
    <property type="entry name" value="RADICAL SAM CORE DOMAIN-CONTAINING PROTEIN"/>
    <property type="match status" value="1"/>
</dbReference>
<dbReference type="SUPFAM" id="SSF102114">
    <property type="entry name" value="Radical SAM enzymes"/>
    <property type="match status" value="1"/>
</dbReference>
<dbReference type="SFLD" id="SFLDG01062">
    <property type="entry name" value="methyltransferase_(Class_A)"/>
    <property type="match status" value="1"/>
</dbReference>
<dbReference type="InterPro" id="IPR007197">
    <property type="entry name" value="rSAM"/>
</dbReference>
<evidence type="ECO:0000256" key="1">
    <source>
        <dbReference type="ARBA" id="ARBA00001966"/>
    </source>
</evidence>
<comment type="subcellular location">
    <subcellularLocation>
        <location evidence="2">Cytoplasm</location>
    </subcellularLocation>
</comment>
<keyword evidence="12" id="KW-1015">Disulfide bond</keyword>
<keyword evidence="11" id="KW-0411">Iron-sulfur</keyword>
<dbReference type="Gene3D" id="3.20.20.70">
    <property type="entry name" value="Aldolase class I"/>
    <property type="match status" value="1"/>
</dbReference>
<evidence type="ECO:0000256" key="3">
    <source>
        <dbReference type="ARBA" id="ARBA00007544"/>
    </source>
</evidence>
<keyword evidence="9" id="KW-0479">Metal-binding</keyword>
<dbReference type="RefSeq" id="WP_053235612.1">
    <property type="nucleotide sequence ID" value="NZ_CP011125.1"/>
</dbReference>
<dbReference type="GO" id="GO:0070475">
    <property type="term" value="P:rRNA base methylation"/>
    <property type="evidence" value="ECO:0007669"/>
    <property type="project" value="TreeGrafter"/>
</dbReference>
<organism evidence="14 15">
    <name type="scientific">Sandaracinus amylolyticus</name>
    <dbReference type="NCBI Taxonomy" id="927083"/>
    <lineage>
        <taxon>Bacteria</taxon>
        <taxon>Pseudomonadati</taxon>
        <taxon>Myxococcota</taxon>
        <taxon>Polyangia</taxon>
        <taxon>Polyangiales</taxon>
        <taxon>Sandaracinaceae</taxon>
        <taxon>Sandaracinus</taxon>
    </lineage>
</organism>
<feature type="domain" description="Radical SAM core" evidence="13">
    <location>
        <begin position="111"/>
        <end position="347"/>
    </location>
</feature>
<dbReference type="PANTHER" id="PTHR30544">
    <property type="entry name" value="23S RRNA METHYLTRANSFERASE"/>
    <property type="match status" value="1"/>
</dbReference>
<dbReference type="KEGG" id="samy:DB32_005621"/>
<keyword evidence="7 14" id="KW-0808">Transferase</keyword>
<keyword evidence="10" id="KW-0408">Iron</keyword>
<reference evidence="14 15" key="1">
    <citation type="submission" date="2015-03" db="EMBL/GenBank/DDBJ databases">
        <title>Genome assembly of Sandaracinus amylolyticus DSM 53668.</title>
        <authorList>
            <person name="Sharma G."/>
            <person name="Subramanian S."/>
        </authorList>
    </citation>
    <scope>NUCLEOTIDE SEQUENCE [LARGE SCALE GENOMIC DNA]</scope>
    <source>
        <strain evidence="14 15">DSM 53668</strain>
    </source>
</reference>
<comment type="cofactor">
    <cofactor evidence="1">
        <name>[4Fe-4S] cluster</name>
        <dbReference type="ChEBI" id="CHEBI:49883"/>
    </cofactor>
</comment>
<dbReference type="PROSITE" id="PS51918">
    <property type="entry name" value="RADICAL_SAM"/>
    <property type="match status" value="1"/>
</dbReference>
<dbReference type="InterPro" id="IPR040072">
    <property type="entry name" value="Methyltransferase_A"/>
</dbReference>
<evidence type="ECO:0000256" key="11">
    <source>
        <dbReference type="ARBA" id="ARBA00023014"/>
    </source>
</evidence>
<dbReference type="Pfam" id="PF04055">
    <property type="entry name" value="Radical_SAM"/>
    <property type="match status" value="1"/>
</dbReference>
<evidence type="ECO:0000256" key="12">
    <source>
        <dbReference type="ARBA" id="ARBA00023157"/>
    </source>
</evidence>
<evidence type="ECO:0000313" key="15">
    <source>
        <dbReference type="Proteomes" id="UP000034883"/>
    </source>
</evidence>
<dbReference type="SFLD" id="SFLDS00029">
    <property type="entry name" value="Radical_SAM"/>
    <property type="match status" value="1"/>
</dbReference>
<gene>
    <name evidence="14" type="ORF">DB32_005621</name>
</gene>
<evidence type="ECO:0000256" key="10">
    <source>
        <dbReference type="ARBA" id="ARBA00023004"/>
    </source>
</evidence>
<dbReference type="GO" id="GO:0046872">
    <property type="term" value="F:metal ion binding"/>
    <property type="evidence" value="ECO:0007669"/>
    <property type="project" value="UniProtKB-KW"/>
</dbReference>
<evidence type="ECO:0000256" key="2">
    <source>
        <dbReference type="ARBA" id="ARBA00004496"/>
    </source>
</evidence>
<dbReference type="InterPro" id="IPR013785">
    <property type="entry name" value="Aldolase_TIM"/>
</dbReference>
<keyword evidence="15" id="KW-1185">Reference proteome</keyword>
<accession>A0A0F6YLL4</accession>
<evidence type="ECO:0000256" key="8">
    <source>
        <dbReference type="ARBA" id="ARBA00022691"/>
    </source>
</evidence>
<dbReference type="GO" id="GO:0051539">
    <property type="term" value="F:4 iron, 4 sulfur cluster binding"/>
    <property type="evidence" value="ECO:0007669"/>
    <property type="project" value="UniProtKB-KW"/>
</dbReference>
<proteinExistence type="inferred from homology"/>
<dbReference type="InterPro" id="IPR004383">
    <property type="entry name" value="rRNA_lsu_MTrfase_RlmN/Cfr"/>
</dbReference>
<dbReference type="GO" id="GO:0030488">
    <property type="term" value="P:tRNA methylation"/>
    <property type="evidence" value="ECO:0007669"/>
    <property type="project" value="TreeGrafter"/>
</dbReference>
<comment type="similarity">
    <text evidence="3">Belongs to the radical SAM superfamily. RlmN family.</text>
</comment>
<evidence type="ECO:0000256" key="5">
    <source>
        <dbReference type="ARBA" id="ARBA00022490"/>
    </source>
</evidence>
<dbReference type="InterPro" id="IPR058240">
    <property type="entry name" value="rSAM_sf"/>
</dbReference>
<dbReference type="CDD" id="cd01335">
    <property type="entry name" value="Radical_SAM"/>
    <property type="match status" value="1"/>
</dbReference>
<keyword evidence="4" id="KW-0004">4Fe-4S</keyword>
<name>A0A0F6YLL4_9BACT</name>
<evidence type="ECO:0000256" key="7">
    <source>
        <dbReference type="ARBA" id="ARBA00022679"/>
    </source>
</evidence>
<keyword evidence="8" id="KW-0949">S-adenosyl-L-methionine</keyword>